<keyword evidence="1" id="KW-1133">Transmembrane helix</keyword>
<evidence type="ECO:0000313" key="2">
    <source>
        <dbReference type="EMBL" id="QDK19810.1"/>
    </source>
</evidence>
<name>A0AAP9ALH5_9ENTR</name>
<sequence length="172" mass="19184">MGFFRAYKKIDGAVNRGYARWGKCLWGALILPVVIYLGWSVWAAVWGPPSGPVTLIIHSEIDRPVLGFSVNGVAGANAFAHGGGKATCCGSISGDKAEVIWTLDITHEQYLKGMRLESRHTVMPMPARQWGENYLHVYFLPEDNVRLWWSTGFNHPDSHDIKDQTSELKKGK</sequence>
<protein>
    <submittedName>
        <fullName evidence="2">DUF3304 domain-containing protein</fullName>
    </submittedName>
</protein>
<evidence type="ECO:0000313" key="3">
    <source>
        <dbReference type="Proteomes" id="UP000317812"/>
    </source>
</evidence>
<dbReference type="AlphaFoldDB" id="A0AAP9ALH5"/>
<gene>
    <name evidence="2" type="ORF">ES815_16545</name>
</gene>
<proteinExistence type="predicted"/>
<keyword evidence="1" id="KW-0472">Membrane</keyword>
<accession>A0AAP9ALH5</accession>
<dbReference type="EMBL" id="CP035382">
    <property type="protein sequence ID" value="QDK19810.1"/>
    <property type="molecule type" value="Genomic_DNA"/>
</dbReference>
<evidence type="ECO:0000256" key="1">
    <source>
        <dbReference type="SAM" id="Phobius"/>
    </source>
</evidence>
<dbReference type="RefSeq" id="WP_142488760.1">
    <property type="nucleotide sequence ID" value="NZ_CP035382.1"/>
</dbReference>
<reference evidence="2 3" key="1">
    <citation type="submission" date="2019-01" db="EMBL/GenBank/DDBJ databases">
        <title>Florfenicol resistance in Enterobacteriaceae and whole-genome sequence analysis of florfenicol-resistant Leclercia adecarboxylata strain R25.</title>
        <authorList>
            <person name="Bao Q."/>
            <person name="Ying Y."/>
        </authorList>
    </citation>
    <scope>NUCLEOTIDE SEQUENCE [LARGE SCALE GENOMIC DNA]</scope>
    <source>
        <strain evidence="2 3">R25</strain>
    </source>
</reference>
<organism evidence="2 3">
    <name type="scientific">Leclercia adecarboxylata</name>
    <dbReference type="NCBI Taxonomy" id="83655"/>
    <lineage>
        <taxon>Bacteria</taxon>
        <taxon>Pseudomonadati</taxon>
        <taxon>Pseudomonadota</taxon>
        <taxon>Gammaproteobacteria</taxon>
        <taxon>Enterobacterales</taxon>
        <taxon>Enterobacteriaceae</taxon>
        <taxon>Leclercia</taxon>
    </lineage>
</organism>
<dbReference type="Proteomes" id="UP000317812">
    <property type="component" value="Chromosome"/>
</dbReference>
<feature type="transmembrane region" description="Helical" evidence="1">
    <location>
        <begin position="25"/>
        <end position="46"/>
    </location>
</feature>
<keyword evidence="1" id="KW-0812">Transmembrane</keyword>